<dbReference type="EMBL" id="CP046234">
    <property type="protein sequence ID" value="WFD46901.1"/>
    <property type="molecule type" value="Genomic_DNA"/>
</dbReference>
<feature type="compositionally biased region" description="Acidic residues" evidence="1">
    <location>
        <begin position="719"/>
        <end position="728"/>
    </location>
</feature>
<feature type="compositionally biased region" description="Polar residues" evidence="1">
    <location>
        <begin position="749"/>
        <end position="763"/>
    </location>
</feature>
<feature type="compositionally biased region" description="Low complexity" evidence="1">
    <location>
        <begin position="768"/>
        <end position="789"/>
    </location>
</feature>
<feature type="compositionally biased region" description="Acidic residues" evidence="1">
    <location>
        <begin position="790"/>
        <end position="802"/>
    </location>
</feature>
<feature type="region of interest" description="Disordered" evidence="1">
    <location>
        <begin position="816"/>
        <end position="899"/>
    </location>
</feature>
<feature type="compositionally biased region" description="Low complexity" evidence="1">
    <location>
        <begin position="707"/>
        <end position="718"/>
    </location>
</feature>
<reference evidence="3 4" key="1">
    <citation type="journal article" date="2020" name="Elife">
        <title>Loss of centromere function drives karyotype evolution in closely related Malassezia species.</title>
        <authorList>
            <person name="Sankaranarayanan S.R."/>
            <person name="Ianiri G."/>
            <person name="Coelho M.A."/>
            <person name="Reza M.H."/>
            <person name="Thimmappa B.C."/>
            <person name="Ganguly P."/>
            <person name="Vadnala R.N."/>
            <person name="Sun S."/>
            <person name="Siddharthan R."/>
            <person name="Tellgren-Roth C."/>
            <person name="Dawson T.L."/>
            <person name="Heitman J."/>
            <person name="Sanyal K."/>
        </authorList>
    </citation>
    <scope>NUCLEOTIDE SEQUENCE [LARGE SCALE GENOMIC DNA]</scope>
    <source>
        <strain evidence="3">CBS14141</strain>
    </source>
</reference>
<keyword evidence="2" id="KW-0812">Transmembrane</keyword>
<evidence type="ECO:0000313" key="3">
    <source>
        <dbReference type="EMBL" id="WFD46901.1"/>
    </source>
</evidence>
<feature type="compositionally biased region" description="Low complexity" evidence="1">
    <location>
        <begin position="816"/>
        <end position="869"/>
    </location>
</feature>
<dbReference type="Proteomes" id="UP000818624">
    <property type="component" value="Chromosome 1"/>
</dbReference>
<protein>
    <submittedName>
        <fullName evidence="3">Uncharacterized protein</fullName>
    </submittedName>
</protein>
<dbReference type="SUPFAM" id="SSF58113">
    <property type="entry name" value="Apolipoprotein A-I"/>
    <property type="match status" value="1"/>
</dbReference>
<feature type="compositionally biased region" description="Low complexity" evidence="1">
    <location>
        <begin position="312"/>
        <end position="331"/>
    </location>
</feature>
<feature type="compositionally biased region" description="Low complexity" evidence="1">
    <location>
        <begin position="729"/>
        <end position="748"/>
    </location>
</feature>
<organism evidence="3 4">
    <name type="scientific">Malassezia furfur</name>
    <name type="common">Pityriasis versicolor infection agent</name>
    <name type="synonym">Pityrosporum furfur</name>
    <dbReference type="NCBI Taxonomy" id="55194"/>
    <lineage>
        <taxon>Eukaryota</taxon>
        <taxon>Fungi</taxon>
        <taxon>Dikarya</taxon>
        <taxon>Basidiomycota</taxon>
        <taxon>Ustilaginomycotina</taxon>
        <taxon>Malasseziomycetes</taxon>
        <taxon>Malasseziales</taxon>
        <taxon>Malasseziaceae</taxon>
        <taxon>Malassezia</taxon>
    </lineage>
</organism>
<keyword evidence="2" id="KW-1133">Transmembrane helix</keyword>
<accession>A0ABY8EMX6</accession>
<feature type="transmembrane region" description="Helical" evidence="2">
    <location>
        <begin position="31"/>
        <end position="52"/>
    </location>
</feature>
<feature type="region of interest" description="Disordered" evidence="1">
    <location>
        <begin position="701"/>
        <end position="802"/>
    </location>
</feature>
<gene>
    <name evidence="3" type="ORF">GLX27_001545</name>
</gene>
<sequence>MVQGTPPIRFAPEDKQVPVNAKTKARSRSTFGLLSALLTRVGIIYLLAAVFWRCPSQPFSFQYSSDHELLVCRELASVQEHVTPAVAEFAASTRKQLDPYVGTYINKAEDAFAYVQPAFKQTAAHAHSFFTTHVRPGAQELAKQAHTWSLPHQRKLHKHYKKHLHPHVDAFHKAAKPYKDIYHRDVEPHVKFALQKAHEAHNAASHYYEHEVHPRLKAHLYQGYLFTRHTAYPAAHKHYFTHAHPHLTKLYRIVQRWVDNLLVKYGIRHRSVLDSVVNNVKETYRQTDETVRENVGHLMSAVAAADPSEKMSASQPRESASEPSESASAIPNDWEDEEEEKELQKRLDAELANVDEKLNAEASMVTRVVEQERAKLKEALVEARRRMFVNLPDDLAAPYDYLNKEVFPSVFDMLVDAFRRHAQKLDDPESPSEAWRAEFAAISDQLTDHLVWQYTTARETLVPKLAALTNRTAVDEELIQQSVAVIRQQIRQALRTFYDLMEAAEFQLTYYENQGWDNGMKRRARHFRNDMHEFLQGLTPHGEPVVEGQLILPNLEEERQQTISSVNVVMWEFEKAVANLTAKVAERPAMLLERAGVADLLYDIYESRRALSELSLESAKTAALRLRKYVGDVNEKLGLPREPASGLLRAVWDEPAIEGTEAYAMPTETVAEGAWSSAEATFDPDSVADTDAMYEAASIGAVPTEKPSAAAPEATPVPADDDVVDDAAPDATPAPTADAATESAATPSVSSTAFSTSYVTSDPASPDASTYVSSASSTYAASSAATGTPADDEDYEMGDDVAEAAEGAAALVAQLLQGFTGEPADPGAAEAEASPAPAEDATTSVPPATVLETPEAAATAEVTEAEPTPSSASTATVEMEPPTATATDESESLGVHDEL</sequence>
<evidence type="ECO:0000313" key="4">
    <source>
        <dbReference type="Proteomes" id="UP000818624"/>
    </source>
</evidence>
<evidence type="ECO:0000256" key="1">
    <source>
        <dbReference type="SAM" id="MobiDB-lite"/>
    </source>
</evidence>
<name>A0ABY8EMX6_MALFU</name>
<keyword evidence="4" id="KW-1185">Reference proteome</keyword>
<evidence type="ECO:0000256" key="2">
    <source>
        <dbReference type="SAM" id="Phobius"/>
    </source>
</evidence>
<feature type="region of interest" description="Disordered" evidence="1">
    <location>
        <begin position="303"/>
        <end position="342"/>
    </location>
</feature>
<proteinExistence type="predicted"/>
<keyword evidence="2" id="KW-0472">Membrane</keyword>